<dbReference type="Gene3D" id="3.30.420.10">
    <property type="entry name" value="Ribonuclease H-like superfamily/Ribonuclease H"/>
    <property type="match status" value="1"/>
</dbReference>
<dbReference type="EMBL" id="AP024849">
    <property type="protein sequence ID" value="BCZ44856.1"/>
    <property type="molecule type" value="Genomic_DNA"/>
</dbReference>
<dbReference type="InterPro" id="IPR002156">
    <property type="entry name" value="RNaseH_domain"/>
</dbReference>
<evidence type="ECO:0000259" key="2">
    <source>
        <dbReference type="Pfam" id="PF01693"/>
    </source>
</evidence>
<gene>
    <name evidence="3" type="ORF">psyc5s11_09230</name>
</gene>
<evidence type="ECO:0000259" key="1">
    <source>
        <dbReference type="Pfam" id="PF00075"/>
    </source>
</evidence>
<dbReference type="RefSeq" id="WP_224036509.1">
    <property type="nucleotide sequence ID" value="NZ_AP024849.1"/>
</dbReference>
<protein>
    <submittedName>
        <fullName evidence="3">Uncharacterized protein</fullName>
    </submittedName>
</protein>
<sequence length="320" mass="36406">MAKKVYAIQCGFDVKNNKKVENIIVNTWDECLKYVKGVKGAKYKSFESIDDAKAYLNEGNRMLKKSDNKYPKDCLHAYVDGSYNSSDGRYSYGVVCVSNNVVEYIESNAAKDTSEKNVRQVAGELKGAVRAVEYASSNNRTKIVLFHDYEGIAHHATGAWDRKEESSMEYYDKMQKLMSSGIEVIFVKVDSHTGDLFNELVDEKCKQCLGITSDKIVQKWLNKNIIEVANNEVKAEILSIAPNCANNIIISGENKFIDESIDVIEIDKTTNENDQIDDEFRFEQIVNLYKTNYKEGKKVISKLLSKQKESFILYLLSHNK</sequence>
<feature type="domain" description="RNase H type-1" evidence="1">
    <location>
        <begin position="76"/>
        <end position="207"/>
    </location>
</feature>
<dbReference type="Pfam" id="PF01693">
    <property type="entry name" value="Cauli_VI"/>
    <property type="match status" value="1"/>
</dbReference>
<evidence type="ECO:0000313" key="4">
    <source>
        <dbReference type="Proteomes" id="UP000824633"/>
    </source>
</evidence>
<dbReference type="InterPro" id="IPR012337">
    <property type="entry name" value="RNaseH-like_sf"/>
</dbReference>
<evidence type="ECO:0000313" key="3">
    <source>
        <dbReference type="EMBL" id="BCZ44856.1"/>
    </source>
</evidence>
<dbReference type="Proteomes" id="UP000824633">
    <property type="component" value="Chromosome"/>
</dbReference>
<dbReference type="SUPFAM" id="SSF53098">
    <property type="entry name" value="Ribonuclease H-like"/>
    <property type="match status" value="1"/>
</dbReference>
<dbReference type="SUPFAM" id="SSF55658">
    <property type="entry name" value="L9 N-domain-like"/>
    <property type="match status" value="1"/>
</dbReference>
<dbReference type="CDD" id="cd09277">
    <property type="entry name" value="RNase_HI_bacteria_like"/>
    <property type="match status" value="1"/>
</dbReference>
<organism evidence="3 4">
    <name type="scientific">Clostridium gelidum</name>
    <dbReference type="NCBI Taxonomy" id="704125"/>
    <lineage>
        <taxon>Bacteria</taxon>
        <taxon>Bacillati</taxon>
        <taxon>Bacillota</taxon>
        <taxon>Clostridia</taxon>
        <taxon>Eubacteriales</taxon>
        <taxon>Clostridiaceae</taxon>
        <taxon>Clostridium</taxon>
    </lineage>
</organism>
<dbReference type="InterPro" id="IPR009027">
    <property type="entry name" value="Ribosomal_bL9/RNase_H1_N"/>
</dbReference>
<name>A0ABM7T120_9CLOT</name>
<proteinExistence type="predicted"/>
<dbReference type="Pfam" id="PF00075">
    <property type="entry name" value="RNase_H"/>
    <property type="match status" value="1"/>
</dbReference>
<dbReference type="InterPro" id="IPR036397">
    <property type="entry name" value="RNaseH_sf"/>
</dbReference>
<dbReference type="Gene3D" id="3.40.970.10">
    <property type="entry name" value="Ribonuclease H1, N-terminal domain"/>
    <property type="match status" value="1"/>
</dbReference>
<feature type="domain" description="Ribonuclease H1 N-terminal" evidence="2">
    <location>
        <begin position="6"/>
        <end position="55"/>
    </location>
</feature>
<reference evidence="4" key="1">
    <citation type="submission" date="2021-07" db="EMBL/GenBank/DDBJ databases">
        <title>Complete genome sequencing of a Clostridium isolate.</title>
        <authorList>
            <person name="Ueki A."/>
            <person name="Tonouchi A."/>
        </authorList>
    </citation>
    <scope>NUCLEOTIDE SEQUENCE [LARGE SCALE GENOMIC DNA]</scope>
    <source>
        <strain evidence="4">C5S11</strain>
    </source>
</reference>
<dbReference type="InterPro" id="IPR037056">
    <property type="entry name" value="RNase_H1_N_sf"/>
</dbReference>
<keyword evidence="4" id="KW-1185">Reference proteome</keyword>
<accession>A0ABM7T120</accession>
<dbReference type="InterPro" id="IPR011320">
    <property type="entry name" value="RNase_H1_N"/>
</dbReference>